<proteinExistence type="predicted"/>
<dbReference type="AlphaFoldDB" id="A0A2C6KNY7"/>
<dbReference type="VEuPathDB" id="ToxoDB:CSUI_007980"/>
<name>A0A2C6KNY7_9APIC</name>
<dbReference type="GeneID" id="94431332"/>
<dbReference type="InterPro" id="IPR009091">
    <property type="entry name" value="RCC1/BLIP-II"/>
</dbReference>
<feature type="non-terminal residue" evidence="2">
    <location>
        <position position="80"/>
    </location>
</feature>
<gene>
    <name evidence="2" type="ORF">CSUI_007980</name>
</gene>
<dbReference type="GO" id="GO:0016740">
    <property type="term" value="F:transferase activity"/>
    <property type="evidence" value="ECO:0007669"/>
    <property type="project" value="UniProtKB-KW"/>
</dbReference>
<feature type="compositionally biased region" description="Basic and acidic residues" evidence="1">
    <location>
        <begin position="53"/>
        <end position="80"/>
    </location>
</feature>
<accession>A0A2C6KNY7</accession>
<evidence type="ECO:0000256" key="1">
    <source>
        <dbReference type="SAM" id="MobiDB-lite"/>
    </source>
</evidence>
<dbReference type="RefSeq" id="XP_067919903.1">
    <property type="nucleotide sequence ID" value="XM_068068121.1"/>
</dbReference>
<dbReference type="OrthoDB" id="10256179at2759"/>
<dbReference type="EMBL" id="MIGC01004336">
    <property type="protein sequence ID" value="PHJ18194.1"/>
    <property type="molecule type" value="Genomic_DNA"/>
</dbReference>
<evidence type="ECO:0000313" key="3">
    <source>
        <dbReference type="Proteomes" id="UP000221165"/>
    </source>
</evidence>
<organism evidence="2 3">
    <name type="scientific">Cystoisospora suis</name>
    <dbReference type="NCBI Taxonomy" id="483139"/>
    <lineage>
        <taxon>Eukaryota</taxon>
        <taxon>Sar</taxon>
        <taxon>Alveolata</taxon>
        <taxon>Apicomplexa</taxon>
        <taxon>Conoidasida</taxon>
        <taxon>Coccidia</taxon>
        <taxon>Eucoccidiorida</taxon>
        <taxon>Eimeriorina</taxon>
        <taxon>Sarcocystidae</taxon>
        <taxon>Cystoisospora</taxon>
    </lineage>
</organism>
<evidence type="ECO:0000313" key="2">
    <source>
        <dbReference type="EMBL" id="PHJ18194.1"/>
    </source>
</evidence>
<feature type="region of interest" description="Disordered" evidence="1">
    <location>
        <begin position="43"/>
        <end position="80"/>
    </location>
</feature>
<protein>
    <submittedName>
        <fullName evidence="2">Hect-domain (Ubiquitin-transferase) domain-containing protein</fullName>
    </submittedName>
</protein>
<keyword evidence="2" id="KW-0808">Transferase</keyword>
<sequence length="80" mass="9110">MRCRVKLVSLGQNFTAAVTTRGKLFLWGRNDLQQLGIPLSSSKLQVSPSKMPPRLDEDPLEKKEMSNHTGEEVKRKKEDE</sequence>
<dbReference type="Gene3D" id="2.130.10.30">
    <property type="entry name" value="Regulator of chromosome condensation 1/beta-lactamase-inhibitor protein II"/>
    <property type="match status" value="1"/>
</dbReference>
<dbReference type="SUPFAM" id="SSF50985">
    <property type="entry name" value="RCC1/BLIP-II"/>
    <property type="match status" value="1"/>
</dbReference>
<comment type="caution">
    <text evidence="2">The sequence shown here is derived from an EMBL/GenBank/DDBJ whole genome shotgun (WGS) entry which is preliminary data.</text>
</comment>
<dbReference type="Proteomes" id="UP000221165">
    <property type="component" value="Unassembled WGS sequence"/>
</dbReference>
<dbReference type="Pfam" id="PF13540">
    <property type="entry name" value="RCC1_2"/>
    <property type="match status" value="1"/>
</dbReference>
<keyword evidence="3" id="KW-1185">Reference proteome</keyword>
<reference evidence="2 3" key="1">
    <citation type="journal article" date="2017" name="Int. J. Parasitol.">
        <title>The genome of the protozoan parasite Cystoisospora suis and a reverse vaccinology approach to identify vaccine candidates.</title>
        <authorList>
            <person name="Palmieri N."/>
            <person name="Shrestha A."/>
            <person name="Ruttkowski B."/>
            <person name="Beck T."/>
            <person name="Vogl C."/>
            <person name="Tomley F."/>
            <person name="Blake D.P."/>
            <person name="Joachim A."/>
        </authorList>
    </citation>
    <scope>NUCLEOTIDE SEQUENCE [LARGE SCALE GENOMIC DNA]</scope>
    <source>
        <strain evidence="2 3">Wien I</strain>
    </source>
</reference>